<accession>A0A0D1L943</accession>
<gene>
    <name evidence="1" type="ORF">SC09_Contig19orf00818</name>
</gene>
<evidence type="ECO:0000313" key="1">
    <source>
        <dbReference type="EMBL" id="KIU12366.1"/>
    </source>
</evidence>
<dbReference type="STRING" id="483913.AN935_07190"/>
<dbReference type="InterPro" id="IPR023105">
    <property type="entry name" value="YkvR-like_sf"/>
</dbReference>
<dbReference type="EMBL" id="JXBC01000002">
    <property type="protein sequence ID" value="KIU12366.1"/>
    <property type="molecule type" value="Genomic_DNA"/>
</dbReference>
<reference evidence="1 2" key="1">
    <citation type="submission" date="2014-12" db="EMBL/GenBank/DDBJ databases">
        <title>Comparative genome analysis of Bacillus coagulans HM-08, Clostridium butyricum HM-68, Bacillus subtilis HM-66 and Bacillus licheniformis BL-09.</title>
        <authorList>
            <person name="Zhang H."/>
        </authorList>
    </citation>
    <scope>NUCLEOTIDE SEQUENCE [LARGE SCALE GENOMIC DNA]</scope>
    <source>
        <strain evidence="1 2">HM-66</strain>
    </source>
</reference>
<dbReference type="Gene3D" id="2.40.30.80">
    <property type="entry name" value="YkvR-like"/>
    <property type="match status" value="1"/>
</dbReference>
<comment type="caution">
    <text evidence="1">The sequence shown here is derived from an EMBL/GenBank/DDBJ whole genome shotgun (WGS) entry which is preliminary data.</text>
</comment>
<sequence>MKTLRLNNVTLEMAAYQEESEPKRKIAFSLNVTSETYHDIAVLLYEKTFHVEVPERGLAFRGEMTNYSTSLTNLYEPGAVSEFYIEITEIDKNADS</sequence>
<evidence type="ECO:0000313" key="2">
    <source>
        <dbReference type="Proteomes" id="UP000032247"/>
    </source>
</evidence>
<organism evidence="1 2">
    <name type="scientific">Bacillus subtilis</name>
    <dbReference type="NCBI Taxonomy" id="1423"/>
    <lineage>
        <taxon>Bacteria</taxon>
        <taxon>Bacillati</taxon>
        <taxon>Bacillota</taxon>
        <taxon>Bacilli</taxon>
        <taxon>Bacillales</taxon>
        <taxon>Bacillaceae</taxon>
        <taxon>Bacillus</taxon>
    </lineage>
</organism>
<dbReference type="InterPro" id="IPR021596">
    <property type="entry name" value="DUF3219"/>
</dbReference>
<dbReference type="AlphaFoldDB" id="A0A0D1L943"/>
<dbReference type="SUPFAM" id="SSF159173">
    <property type="entry name" value="YkvR-like"/>
    <property type="match status" value="1"/>
</dbReference>
<proteinExistence type="predicted"/>
<dbReference type="PATRIC" id="fig|1423.173.peg.1248"/>
<name>A0A0D1L943_BACIU</name>
<evidence type="ECO:0008006" key="3">
    <source>
        <dbReference type="Google" id="ProtNLM"/>
    </source>
</evidence>
<protein>
    <recommendedName>
        <fullName evidence="3">DUF3219 family protein</fullName>
    </recommendedName>
</protein>
<dbReference type="Proteomes" id="UP000032247">
    <property type="component" value="Unassembled WGS sequence"/>
</dbReference>
<dbReference type="Pfam" id="PF11514">
    <property type="entry name" value="DUF3219"/>
    <property type="match status" value="1"/>
</dbReference>